<feature type="compositionally biased region" description="Low complexity" evidence="7">
    <location>
        <begin position="15"/>
        <end position="33"/>
    </location>
</feature>
<gene>
    <name evidence="10" type="ORF">ACFY8C_34425</name>
</gene>
<feature type="transmembrane region" description="Helical" evidence="8">
    <location>
        <begin position="238"/>
        <end position="260"/>
    </location>
</feature>
<evidence type="ECO:0000259" key="9">
    <source>
        <dbReference type="Pfam" id="PF00324"/>
    </source>
</evidence>
<evidence type="ECO:0000256" key="2">
    <source>
        <dbReference type="ARBA" id="ARBA00022448"/>
    </source>
</evidence>
<evidence type="ECO:0000256" key="6">
    <source>
        <dbReference type="ARBA" id="ARBA00023136"/>
    </source>
</evidence>
<comment type="caution">
    <text evidence="10">The sequence shown here is derived from an EMBL/GenBank/DDBJ whole genome shotgun (WGS) entry which is preliminary data.</text>
</comment>
<feature type="transmembrane region" description="Helical" evidence="8">
    <location>
        <begin position="399"/>
        <end position="424"/>
    </location>
</feature>
<accession>A0ABW6Y0S4</accession>
<sequence>MTAPERPSQGPASPPASTATSTPAAASTATSPPGANGEPTKATGLVRSLTPRQTTMIGLGSALGTGLFLGSGSAISAAGPAVIVSYAIGAVLVAVIAVLLGEMSAAHPVQGSFGAVAHTYLGPWAGFVTRWMYWFSAVVVIGTEVVASALYIRWWWPGVPMSAAILAVAAVVLAVNVINVKSFGTTEFWLSTIKVTALCAFILCAAFLVFFGLPDTGATGFAHLTDDGGFMPEGAKSVWIAMSVVMFAYAGFEVVAIASAEATDPQRSIRTAMRQLAWRLSVFYVLAITLVVALIPWRRLAAGDGSVEASPFVRVFSDIGVPAAATLTNVVVLIAAVSAANAHLYGASRLLHSLGDDGLAPAPLARLTSRGVPANALAASTLGIAAAALLAFYDIGGIFGILMSIALFAVLLVWLLILASYIAFRRHRDTHPEDFTGFSVPGGGKLAVVAGVGVLAVAATAVEVPDMRQAAGIGLAFTAVLLGCYALTSVRRARRT</sequence>
<keyword evidence="3 8" id="KW-0812">Transmembrane</keyword>
<evidence type="ECO:0000313" key="11">
    <source>
        <dbReference type="Proteomes" id="UP001602370"/>
    </source>
</evidence>
<keyword evidence="5 8" id="KW-1133">Transmembrane helix</keyword>
<dbReference type="RefSeq" id="WP_388310914.1">
    <property type="nucleotide sequence ID" value="NZ_JBIBDZ010000013.1"/>
</dbReference>
<feature type="transmembrane region" description="Helical" evidence="8">
    <location>
        <begin position="281"/>
        <end position="299"/>
    </location>
</feature>
<feature type="transmembrane region" description="Helical" evidence="8">
    <location>
        <begin position="158"/>
        <end position="180"/>
    </location>
</feature>
<feature type="transmembrane region" description="Helical" evidence="8">
    <location>
        <begin position="56"/>
        <end position="75"/>
    </location>
</feature>
<feature type="transmembrane region" description="Helical" evidence="8">
    <location>
        <begin position="81"/>
        <end position="100"/>
    </location>
</feature>
<name>A0ABW6Y0S4_9ACTN</name>
<keyword evidence="4" id="KW-0029">Amino-acid transport</keyword>
<keyword evidence="2" id="KW-0813">Transport</keyword>
<feature type="domain" description="Amino acid permease/ SLC12A" evidence="9">
    <location>
        <begin position="55"/>
        <end position="433"/>
    </location>
</feature>
<proteinExistence type="predicted"/>
<comment type="subcellular location">
    <subcellularLocation>
        <location evidence="1">Membrane</location>
        <topology evidence="1">Multi-pass membrane protein</topology>
    </subcellularLocation>
</comment>
<keyword evidence="11" id="KW-1185">Reference proteome</keyword>
<reference evidence="10 11" key="1">
    <citation type="submission" date="2024-10" db="EMBL/GenBank/DDBJ databases">
        <title>The Natural Products Discovery Center: Release of the First 8490 Sequenced Strains for Exploring Actinobacteria Biosynthetic Diversity.</title>
        <authorList>
            <person name="Kalkreuter E."/>
            <person name="Kautsar S.A."/>
            <person name="Yang D."/>
            <person name="Bader C.D."/>
            <person name="Teijaro C.N."/>
            <person name="Fluegel L."/>
            <person name="Davis C.M."/>
            <person name="Simpson J.R."/>
            <person name="Lauterbach L."/>
            <person name="Steele A.D."/>
            <person name="Gui C."/>
            <person name="Meng S."/>
            <person name="Li G."/>
            <person name="Viehrig K."/>
            <person name="Ye F."/>
            <person name="Su P."/>
            <person name="Kiefer A.F."/>
            <person name="Nichols A."/>
            <person name="Cepeda A.J."/>
            <person name="Yan W."/>
            <person name="Fan B."/>
            <person name="Jiang Y."/>
            <person name="Adhikari A."/>
            <person name="Zheng C.-J."/>
            <person name="Schuster L."/>
            <person name="Cowan T.M."/>
            <person name="Smanski M.J."/>
            <person name="Chevrette M.G."/>
            <person name="De Carvalho L.P.S."/>
            <person name="Shen B."/>
        </authorList>
    </citation>
    <scope>NUCLEOTIDE SEQUENCE [LARGE SCALE GENOMIC DNA]</scope>
    <source>
        <strain evidence="10 11">NPDC012605</strain>
    </source>
</reference>
<feature type="transmembrane region" description="Helical" evidence="8">
    <location>
        <begin position="374"/>
        <end position="393"/>
    </location>
</feature>
<dbReference type="PIRSF" id="PIRSF006060">
    <property type="entry name" value="AA_transporter"/>
    <property type="match status" value="1"/>
</dbReference>
<evidence type="ECO:0000256" key="5">
    <source>
        <dbReference type="ARBA" id="ARBA00022989"/>
    </source>
</evidence>
<dbReference type="InterPro" id="IPR004841">
    <property type="entry name" value="AA-permease/SLC12A_dom"/>
</dbReference>
<organism evidence="10 11">
    <name type="scientific">Streptomyces flavochromogenes</name>
    <dbReference type="NCBI Taxonomy" id="68199"/>
    <lineage>
        <taxon>Bacteria</taxon>
        <taxon>Bacillati</taxon>
        <taxon>Actinomycetota</taxon>
        <taxon>Actinomycetes</taxon>
        <taxon>Kitasatosporales</taxon>
        <taxon>Streptomycetaceae</taxon>
        <taxon>Streptomyces</taxon>
    </lineage>
</organism>
<evidence type="ECO:0000313" key="10">
    <source>
        <dbReference type="EMBL" id="MFF5923377.1"/>
    </source>
</evidence>
<feature type="transmembrane region" description="Helical" evidence="8">
    <location>
        <begin position="319"/>
        <end position="340"/>
    </location>
</feature>
<feature type="transmembrane region" description="Helical" evidence="8">
    <location>
        <begin position="470"/>
        <end position="488"/>
    </location>
</feature>
<keyword evidence="6 8" id="KW-0472">Membrane</keyword>
<dbReference type="PANTHER" id="PTHR43495:SF5">
    <property type="entry name" value="GAMMA-AMINOBUTYRIC ACID PERMEASE"/>
    <property type="match status" value="1"/>
</dbReference>
<evidence type="ECO:0000256" key="1">
    <source>
        <dbReference type="ARBA" id="ARBA00004141"/>
    </source>
</evidence>
<evidence type="ECO:0000256" key="3">
    <source>
        <dbReference type="ARBA" id="ARBA00022692"/>
    </source>
</evidence>
<feature type="transmembrane region" description="Helical" evidence="8">
    <location>
        <begin position="131"/>
        <end position="152"/>
    </location>
</feature>
<feature type="transmembrane region" description="Helical" evidence="8">
    <location>
        <begin position="445"/>
        <end position="464"/>
    </location>
</feature>
<evidence type="ECO:0000256" key="7">
    <source>
        <dbReference type="SAM" id="MobiDB-lite"/>
    </source>
</evidence>
<protein>
    <submittedName>
        <fullName evidence="10">Amino acid permease</fullName>
    </submittedName>
</protein>
<evidence type="ECO:0000256" key="4">
    <source>
        <dbReference type="ARBA" id="ARBA00022970"/>
    </source>
</evidence>
<dbReference type="Pfam" id="PF00324">
    <property type="entry name" value="AA_permease"/>
    <property type="match status" value="1"/>
</dbReference>
<dbReference type="Proteomes" id="UP001602370">
    <property type="component" value="Unassembled WGS sequence"/>
</dbReference>
<dbReference type="PANTHER" id="PTHR43495">
    <property type="entry name" value="GABA PERMEASE"/>
    <property type="match status" value="1"/>
</dbReference>
<dbReference type="Gene3D" id="1.20.1740.10">
    <property type="entry name" value="Amino acid/polyamine transporter I"/>
    <property type="match status" value="1"/>
</dbReference>
<feature type="transmembrane region" description="Helical" evidence="8">
    <location>
        <begin position="192"/>
        <end position="213"/>
    </location>
</feature>
<evidence type="ECO:0000256" key="8">
    <source>
        <dbReference type="SAM" id="Phobius"/>
    </source>
</evidence>
<dbReference type="EMBL" id="JBIBDZ010000013">
    <property type="protein sequence ID" value="MFF5923377.1"/>
    <property type="molecule type" value="Genomic_DNA"/>
</dbReference>
<feature type="region of interest" description="Disordered" evidence="7">
    <location>
        <begin position="1"/>
        <end position="46"/>
    </location>
</feature>